<protein>
    <submittedName>
        <fullName evidence="4">LysM peptidoglycan-binding domain-containing protein</fullName>
    </submittedName>
</protein>
<evidence type="ECO:0000313" key="5">
    <source>
        <dbReference type="Proteomes" id="UP000266016"/>
    </source>
</evidence>
<accession>A0A398BI12</accession>
<dbReference type="Proteomes" id="UP000266016">
    <property type="component" value="Unassembled WGS sequence"/>
</dbReference>
<proteinExistence type="predicted"/>
<feature type="transmembrane region" description="Helical" evidence="2">
    <location>
        <begin position="43"/>
        <end position="67"/>
    </location>
</feature>
<gene>
    <name evidence="4" type="ORF">D1953_01475</name>
</gene>
<evidence type="ECO:0000256" key="2">
    <source>
        <dbReference type="SAM" id="Phobius"/>
    </source>
</evidence>
<feature type="compositionally biased region" description="Basic residues" evidence="1">
    <location>
        <begin position="27"/>
        <end position="36"/>
    </location>
</feature>
<organism evidence="4 5">
    <name type="scientific">Peribacillus asahii</name>
    <dbReference type="NCBI Taxonomy" id="228899"/>
    <lineage>
        <taxon>Bacteria</taxon>
        <taxon>Bacillati</taxon>
        <taxon>Bacillota</taxon>
        <taxon>Bacilli</taxon>
        <taxon>Bacillales</taxon>
        <taxon>Bacillaceae</taxon>
        <taxon>Peribacillus</taxon>
    </lineage>
</organism>
<dbReference type="CDD" id="cd00118">
    <property type="entry name" value="LysM"/>
    <property type="match status" value="1"/>
</dbReference>
<feature type="compositionally biased region" description="Basic and acidic residues" evidence="1">
    <location>
        <begin position="108"/>
        <end position="201"/>
    </location>
</feature>
<feature type="region of interest" description="Disordered" evidence="1">
    <location>
        <begin position="1"/>
        <end position="36"/>
    </location>
</feature>
<dbReference type="RefSeq" id="WP_119115373.1">
    <property type="nucleotide sequence ID" value="NZ_QWVS01000002.1"/>
</dbReference>
<dbReference type="PROSITE" id="PS51782">
    <property type="entry name" value="LYSM"/>
    <property type="match status" value="1"/>
</dbReference>
<dbReference type="EMBL" id="QWVS01000002">
    <property type="protein sequence ID" value="RID89264.1"/>
    <property type="molecule type" value="Genomic_DNA"/>
</dbReference>
<keyword evidence="5" id="KW-1185">Reference proteome</keyword>
<sequence>MSAERKLKELDIHTESAQRLTPLPTRKSVHQKKKKRSKMKVKIPVIQLLALFFILLPIGFLTAYHYLQNPDQKAAQDEPKEPTGAAEVVEQADDDELKQNIPTMATAETKENQEEKAEESKKQENKSNDEKEKQVAVKKENDKQAGTDKEREEKEKGKEKSTTVREKEQKAKEKSTTVKEKEREAKEKSTKAKEEQPKKEESYHVVYHTVQPQETVFSISMAYYKSQEGIPLIQKWNNLNGNNISVGQKLKIPLKK</sequence>
<dbReference type="Gene3D" id="3.10.350.10">
    <property type="entry name" value="LysM domain"/>
    <property type="match status" value="1"/>
</dbReference>
<dbReference type="SMART" id="SM00257">
    <property type="entry name" value="LysM"/>
    <property type="match status" value="1"/>
</dbReference>
<comment type="caution">
    <text evidence="4">The sequence shown here is derived from an EMBL/GenBank/DDBJ whole genome shotgun (WGS) entry which is preliminary data.</text>
</comment>
<feature type="compositionally biased region" description="Basic and acidic residues" evidence="1">
    <location>
        <begin position="1"/>
        <end position="16"/>
    </location>
</feature>
<evidence type="ECO:0000313" key="4">
    <source>
        <dbReference type="EMBL" id="RID89264.1"/>
    </source>
</evidence>
<evidence type="ECO:0000256" key="1">
    <source>
        <dbReference type="SAM" id="MobiDB-lite"/>
    </source>
</evidence>
<keyword evidence="2" id="KW-0472">Membrane</keyword>
<feature type="region of interest" description="Disordered" evidence="1">
    <location>
        <begin position="72"/>
        <end position="201"/>
    </location>
</feature>
<evidence type="ECO:0000259" key="3">
    <source>
        <dbReference type="PROSITE" id="PS51782"/>
    </source>
</evidence>
<reference evidence="4 5" key="1">
    <citation type="submission" date="2018-08" db="EMBL/GenBank/DDBJ databases">
        <title>Bacillus jemisoniae sp. nov., Bacillus chryseoplanitiae sp. nov., Bacillus resnikiae sp. nov., and Bacillus frankliniae sp. nov., isolated from Viking spacecraft and associated surfaces.</title>
        <authorList>
            <person name="Seuylemezian A."/>
            <person name="Vaishampayan P."/>
        </authorList>
    </citation>
    <scope>NUCLEOTIDE SEQUENCE [LARGE SCALE GENOMIC DNA]</scope>
    <source>
        <strain evidence="4 5">MA001</strain>
    </source>
</reference>
<dbReference type="SUPFAM" id="SSF54106">
    <property type="entry name" value="LysM domain"/>
    <property type="match status" value="1"/>
</dbReference>
<dbReference type="AlphaFoldDB" id="A0A398BI12"/>
<keyword evidence="2" id="KW-1133">Transmembrane helix</keyword>
<keyword evidence="2" id="KW-0812">Transmembrane</keyword>
<name>A0A398BI12_9BACI</name>
<dbReference type="Pfam" id="PF01476">
    <property type="entry name" value="LysM"/>
    <property type="match status" value="1"/>
</dbReference>
<dbReference type="InterPro" id="IPR036779">
    <property type="entry name" value="LysM_dom_sf"/>
</dbReference>
<feature type="domain" description="LysM" evidence="3">
    <location>
        <begin position="206"/>
        <end position="252"/>
    </location>
</feature>
<dbReference type="InterPro" id="IPR018392">
    <property type="entry name" value="LysM"/>
</dbReference>